<dbReference type="EMBL" id="CP101751">
    <property type="protein sequence ID" value="UUC44762.1"/>
    <property type="molecule type" value="Genomic_DNA"/>
</dbReference>
<organism evidence="2 3">
    <name type="scientific">Flavobacterium cerinum</name>
    <dbReference type="NCBI Taxonomy" id="2502784"/>
    <lineage>
        <taxon>Bacteria</taxon>
        <taxon>Pseudomonadati</taxon>
        <taxon>Bacteroidota</taxon>
        <taxon>Flavobacteriia</taxon>
        <taxon>Flavobacteriales</taxon>
        <taxon>Flavobacteriaceae</taxon>
        <taxon>Flavobacterium</taxon>
    </lineage>
</organism>
<gene>
    <name evidence="2" type="ORF">NOX80_14125</name>
</gene>
<sequence>MNKITKENLKINPDNENAFQTKFVVNGQSIEISLDPDDVELEKTINLVNKIIGQFELYESKAKKVIIQEYLESYNDNWRNEEDDEPELDEQAFSENLTLNSITFLSDTSVDFFYSENGMFGNHYLIAQSFDGENFNDTTMYG</sequence>
<keyword evidence="3" id="KW-1185">Reference proteome</keyword>
<reference evidence="2" key="1">
    <citation type="submission" date="2022-07" db="EMBL/GenBank/DDBJ databases">
        <title>Isolation, identification, and degradation of a PFOSA degrading strain from sewage treatment plant.</title>
        <authorList>
            <person name="Zhang L."/>
            <person name="Huo Y."/>
        </authorList>
    </citation>
    <scope>NUCLEOTIDE SEQUENCE</scope>
    <source>
        <strain evidence="2">C1</strain>
    </source>
</reference>
<dbReference type="Proteomes" id="UP001059844">
    <property type="component" value="Chromosome"/>
</dbReference>
<dbReference type="RefSeq" id="WP_256550446.1">
    <property type="nucleotide sequence ID" value="NZ_CP101751.1"/>
</dbReference>
<feature type="domain" description="DUF2262" evidence="1">
    <location>
        <begin position="16"/>
        <end position="129"/>
    </location>
</feature>
<dbReference type="Pfam" id="PF10020">
    <property type="entry name" value="DUF2262"/>
    <property type="match status" value="1"/>
</dbReference>
<name>A0ABY5ITA9_9FLAO</name>
<evidence type="ECO:0000313" key="3">
    <source>
        <dbReference type="Proteomes" id="UP001059844"/>
    </source>
</evidence>
<dbReference type="InterPro" id="IPR019260">
    <property type="entry name" value="DUF2262"/>
</dbReference>
<evidence type="ECO:0000313" key="2">
    <source>
        <dbReference type="EMBL" id="UUC44762.1"/>
    </source>
</evidence>
<accession>A0ABY5ITA9</accession>
<proteinExistence type="predicted"/>
<evidence type="ECO:0000259" key="1">
    <source>
        <dbReference type="Pfam" id="PF10020"/>
    </source>
</evidence>
<protein>
    <submittedName>
        <fullName evidence="2">DUF2262 domain-containing protein</fullName>
    </submittedName>
</protein>